<name>A0A9D3UAL4_9ROSI</name>
<dbReference type="EMBL" id="JAIQCV010000013">
    <property type="protein sequence ID" value="KAH1033043.1"/>
    <property type="molecule type" value="Genomic_DNA"/>
</dbReference>
<accession>A0A9D3UAL4</accession>
<keyword evidence="3" id="KW-1185">Reference proteome</keyword>
<keyword evidence="1" id="KW-1133">Transmembrane helix</keyword>
<dbReference type="AlphaFoldDB" id="A0A9D3UAL4"/>
<evidence type="ECO:0000313" key="3">
    <source>
        <dbReference type="Proteomes" id="UP000828251"/>
    </source>
</evidence>
<proteinExistence type="predicted"/>
<keyword evidence="1" id="KW-0812">Transmembrane</keyword>
<protein>
    <submittedName>
        <fullName evidence="2">Uncharacterized protein</fullName>
    </submittedName>
</protein>
<reference evidence="2 3" key="1">
    <citation type="journal article" date="2021" name="Plant Biotechnol. J.">
        <title>Multi-omics assisted identification of the key and species-specific regulatory components of drought-tolerant mechanisms in Gossypium stocksii.</title>
        <authorList>
            <person name="Yu D."/>
            <person name="Ke L."/>
            <person name="Zhang D."/>
            <person name="Wu Y."/>
            <person name="Sun Y."/>
            <person name="Mei J."/>
            <person name="Sun J."/>
            <person name="Sun Y."/>
        </authorList>
    </citation>
    <scope>NUCLEOTIDE SEQUENCE [LARGE SCALE GENOMIC DNA]</scope>
    <source>
        <strain evidence="3">cv. E1</strain>
        <tissue evidence="2">Leaf</tissue>
    </source>
</reference>
<keyword evidence="1" id="KW-0472">Membrane</keyword>
<evidence type="ECO:0000313" key="2">
    <source>
        <dbReference type="EMBL" id="KAH1033043.1"/>
    </source>
</evidence>
<feature type="transmembrane region" description="Helical" evidence="1">
    <location>
        <begin position="78"/>
        <end position="98"/>
    </location>
</feature>
<comment type="caution">
    <text evidence="2">The sequence shown here is derived from an EMBL/GenBank/DDBJ whole genome shotgun (WGS) entry which is preliminary data.</text>
</comment>
<organism evidence="2 3">
    <name type="scientific">Gossypium stocksii</name>
    <dbReference type="NCBI Taxonomy" id="47602"/>
    <lineage>
        <taxon>Eukaryota</taxon>
        <taxon>Viridiplantae</taxon>
        <taxon>Streptophyta</taxon>
        <taxon>Embryophyta</taxon>
        <taxon>Tracheophyta</taxon>
        <taxon>Spermatophyta</taxon>
        <taxon>Magnoliopsida</taxon>
        <taxon>eudicotyledons</taxon>
        <taxon>Gunneridae</taxon>
        <taxon>Pentapetalae</taxon>
        <taxon>rosids</taxon>
        <taxon>malvids</taxon>
        <taxon>Malvales</taxon>
        <taxon>Malvaceae</taxon>
        <taxon>Malvoideae</taxon>
        <taxon>Gossypium</taxon>
    </lineage>
</organism>
<dbReference type="Proteomes" id="UP000828251">
    <property type="component" value="Unassembled WGS sequence"/>
</dbReference>
<sequence length="99" mass="11482">MEFDLCKGRVSLPGDGGKLVTAVAVLQNILLSNLRTKYKSNKETCSHSRPNTQAQEHKSITKQRADSWFSQYPTLPKYLLKFLFVLFDVLTFFFFWCIE</sequence>
<gene>
    <name evidence="2" type="ORF">J1N35_045217</name>
</gene>
<evidence type="ECO:0000256" key="1">
    <source>
        <dbReference type="SAM" id="Phobius"/>
    </source>
</evidence>